<dbReference type="GO" id="GO:0003677">
    <property type="term" value="F:DNA binding"/>
    <property type="evidence" value="ECO:0007669"/>
    <property type="project" value="UniProtKB-KW"/>
</dbReference>
<dbReference type="FunFam" id="1.10.10.10:FF:000163">
    <property type="entry name" value="MarR family transcriptional regulator"/>
    <property type="match status" value="1"/>
</dbReference>
<keyword evidence="8" id="KW-1185">Reference proteome</keyword>
<evidence type="ECO:0000256" key="4">
    <source>
        <dbReference type="ARBA" id="ARBA00023125"/>
    </source>
</evidence>
<evidence type="ECO:0000256" key="5">
    <source>
        <dbReference type="ARBA" id="ARBA00023163"/>
    </source>
</evidence>
<dbReference type="Gene3D" id="1.10.10.10">
    <property type="entry name" value="Winged helix-like DNA-binding domain superfamily/Winged helix DNA-binding domain"/>
    <property type="match status" value="1"/>
</dbReference>
<dbReference type="InterPro" id="IPR036388">
    <property type="entry name" value="WH-like_DNA-bd_sf"/>
</dbReference>
<keyword evidence="4" id="KW-0238">DNA-binding</keyword>
<protein>
    <submittedName>
        <fullName evidence="7">Transcriptional regulator, MarR family</fullName>
    </submittedName>
</protein>
<dbReference type="GO" id="GO:0006950">
    <property type="term" value="P:response to stress"/>
    <property type="evidence" value="ECO:0007669"/>
    <property type="project" value="TreeGrafter"/>
</dbReference>
<dbReference type="SMART" id="SM00347">
    <property type="entry name" value="HTH_MARR"/>
    <property type="match status" value="1"/>
</dbReference>
<dbReference type="PANTHER" id="PTHR33164:SF5">
    <property type="entry name" value="ORGANIC HYDROPEROXIDE RESISTANCE TRANSCRIPTIONAL REGULATOR"/>
    <property type="match status" value="1"/>
</dbReference>
<proteinExistence type="predicted"/>
<dbReference type="PROSITE" id="PS50995">
    <property type="entry name" value="HTH_MARR_2"/>
    <property type="match status" value="1"/>
</dbReference>
<dbReference type="InterPro" id="IPR036390">
    <property type="entry name" value="WH_DNA-bd_sf"/>
</dbReference>
<name>A0A1I1X2I3_9BURK</name>
<dbReference type="GO" id="GO:0003700">
    <property type="term" value="F:DNA-binding transcription factor activity"/>
    <property type="evidence" value="ECO:0007669"/>
    <property type="project" value="InterPro"/>
</dbReference>
<dbReference type="InterPro" id="IPR055166">
    <property type="entry name" value="Transc_reg_Sar_Rot_HTH"/>
</dbReference>
<evidence type="ECO:0000256" key="2">
    <source>
        <dbReference type="ARBA" id="ARBA00022490"/>
    </source>
</evidence>
<dbReference type="GO" id="GO:0005737">
    <property type="term" value="C:cytoplasm"/>
    <property type="evidence" value="ECO:0007669"/>
    <property type="project" value="UniProtKB-SubCell"/>
</dbReference>
<dbReference type="STRING" id="1164594.SAMN05216204_1583"/>
<evidence type="ECO:0000313" key="7">
    <source>
        <dbReference type="EMBL" id="SFE01606.1"/>
    </source>
</evidence>
<organism evidence="7 8">
    <name type="scientific">Massilia yuzhufengensis</name>
    <dbReference type="NCBI Taxonomy" id="1164594"/>
    <lineage>
        <taxon>Bacteria</taxon>
        <taxon>Pseudomonadati</taxon>
        <taxon>Pseudomonadota</taxon>
        <taxon>Betaproteobacteria</taxon>
        <taxon>Burkholderiales</taxon>
        <taxon>Oxalobacteraceae</taxon>
        <taxon>Telluria group</taxon>
        <taxon>Massilia</taxon>
    </lineage>
</organism>
<dbReference type="InterPro" id="IPR039422">
    <property type="entry name" value="MarR/SlyA-like"/>
</dbReference>
<reference evidence="8" key="1">
    <citation type="submission" date="2016-10" db="EMBL/GenBank/DDBJ databases">
        <authorList>
            <person name="Varghese N."/>
            <person name="Submissions S."/>
        </authorList>
    </citation>
    <scope>NUCLEOTIDE SEQUENCE [LARGE SCALE GENOMIC DNA]</scope>
    <source>
        <strain evidence="8">CGMCC 1.12041</strain>
    </source>
</reference>
<dbReference type="PANTHER" id="PTHR33164">
    <property type="entry name" value="TRANSCRIPTIONAL REGULATOR, MARR FAMILY"/>
    <property type="match status" value="1"/>
</dbReference>
<evidence type="ECO:0000256" key="1">
    <source>
        <dbReference type="ARBA" id="ARBA00004496"/>
    </source>
</evidence>
<gene>
    <name evidence="7" type="ORF">SAMN05216204_1583</name>
</gene>
<dbReference type="Proteomes" id="UP000198639">
    <property type="component" value="Unassembled WGS sequence"/>
</dbReference>
<dbReference type="AlphaFoldDB" id="A0A1I1X2I3"/>
<dbReference type="Pfam" id="PF22381">
    <property type="entry name" value="Staph_reg_Sar_Rot"/>
    <property type="match status" value="1"/>
</dbReference>
<feature type="domain" description="HTH marR-type" evidence="6">
    <location>
        <begin position="56"/>
        <end position="186"/>
    </location>
</feature>
<dbReference type="EMBL" id="FOLD01000058">
    <property type="protein sequence ID" value="SFE01606.1"/>
    <property type="molecule type" value="Genomic_DNA"/>
</dbReference>
<evidence type="ECO:0000313" key="8">
    <source>
        <dbReference type="Proteomes" id="UP000198639"/>
    </source>
</evidence>
<keyword evidence="3" id="KW-0805">Transcription regulation</keyword>
<keyword evidence="5" id="KW-0804">Transcription</keyword>
<evidence type="ECO:0000259" key="6">
    <source>
        <dbReference type="PROSITE" id="PS50995"/>
    </source>
</evidence>
<accession>A0A1I1X2I3</accession>
<evidence type="ECO:0000256" key="3">
    <source>
        <dbReference type="ARBA" id="ARBA00023015"/>
    </source>
</evidence>
<sequence length="194" mass="21453">MQERADEMRSWGPLFILHDILAEEKAGASLAIGSCAIYIGSMKTTSPSPADALALDKQLCFALYSTSLAMMRVYRGLLPKLGLTYPQYLVMMVLWEQDELTVSAIGERLFLDSATLTPLLKRMEAQGLLQRVRARHDERQVIISLSEHGQALRKQAEGVVPDVLCASQCSVEEVTSLRDQLVELRKKLSDSAGA</sequence>
<keyword evidence="2" id="KW-0963">Cytoplasm</keyword>
<dbReference type="SUPFAM" id="SSF46785">
    <property type="entry name" value="Winged helix' DNA-binding domain"/>
    <property type="match status" value="1"/>
</dbReference>
<dbReference type="InterPro" id="IPR000835">
    <property type="entry name" value="HTH_MarR-typ"/>
</dbReference>
<comment type="subcellular location">
    <subcellularLocation>
        <location evidence="1">Cytoplasm</location>
    </subcellularLocation>
</comment>